<organism evidence="2">
    <name type="scientific">Grammatophora oceanica</name>
    <dbReference type="NCBI Taxonomy" id="210454"/>
    <lineage>
        <taxon>Eukaryota</taxon>
        <taxon>Sar</taxon>
        <taxon>Stramenopiles</taxon>
        <taxon>Ochrophyta</taxon>
        <taxon>Bacillariophyta</taxon>
        <taxon>Fragilariophyceae</taxon>
        <taxon>Fragilariophycidae</taxon>
        <taxon>Rhabdonematales</taxon>
        <taxon>Grammatophoraceae</taxon>
        <taxon>Grammatophora</taxon>
    </lineage>
</organism>
<feature type="compositionally biased region" description="Polar residues" evidence="1">
    <location>
        <begin position="13"/>
        <end position="29"/>
    </location>
</feature>
<evidence type="ECO:0000256" key="1">
    <source>
        <dbReference type="SAM" id="MobiDB-lite"/>
    </source>
</evidence>
<accession>A0A7S1UNC8</accession>
<protein>
    <submittedName>
        <fullName evidence="2">Uncharacterized protein</fullName>
    </submittedName>
</protein>
<sequence>MQSLLGSAPPSPNGSVTSGSVSGQESVDSSTKDRIALEKMGLSTGGSTGPPSEELAGELGILMRSIQDFDDFSTGEAVEVYSSTQIAGVTSQSREPLYGYPLTPQRAKELFPSDAEHKGLVWNATLVPNEFFNAQGKLRNGLLRQDFDHESKTIKPRRATLPVTQLDFLSSLTKIDGENRWVFNGVLNGWPAIRQLELQSLEKKRVGSMATPKDIVTGQMKWIQHWRSDKDGKAGVTPASVLDPNCVYRAKLTAQPWTKKGWSQDSPGFLFWYQYHHPSGPRVDFGTSALKTVGDAQCTTVHMFSHRYAVGSRKETPRDKLTYHSVALLEWDHGKFMTVVEVAFLNGIGGYNGRSNFYHDRDEPVNGLYKALPPEMISPWLATDAEIRCYDVESKNLDEFKEFVAQYEGQDKRFVDPQFSFSHPVRLTFRSRGHICQYLLNYIRRDTSYNELRRNCQTLSADLCGFLAGKKDIVPFHPVSRIDFRSRTYLFLYDSSMYNKSKHT</sequence>
<reference evidence="2" key="1">
    <citation type="submission" date="2021-01" db="EMBL/GenBank/DDBJ databases">
        <authorList>
            <person name="Corre E."/>
            <person name="Pelletier E."/>
            <person name="Niang G."/>
            <person name="Scheremetjew M."/>
            <person name="Finn R."/>
            <person name="Kale V."/>
            <person name="Holt S."/>
            <person name="Cochrane G."/>
            <person name="Meng A."/>
            <person name="Brown T."/>
            <person name="Cohen L."/>
        </authorList>
    </citation>
    <scope>NUCLEOTIDE SEQUENCE</scope>
    <source>
        <strain evidence="2">CCMP 410</strain>
    </source>
</reference>
<dbReference type="EMBL" id="HBGK01004597">
    <property type="protein sequence ID" value="CAD9273519.1"/>
    <property type="molecule type" value="Transcribed_RNA"/>
</dbReference>
<evidence type="ECO:0000313" key="2">
    <source>
        <dbReference type="EMBL" id="CAD9273519.1"/>
    </source>
</evidence>
<proteinExistence type="predicted"/>
<feature type="region of interest" description="Disordered" evidence="1">
    <location>
        <begin position="1"/>
        <end position="54"/>
    </location>
</feature>
<name>A0A7S1UNC8_9STRA</name>
<dbReference type="AlphaFoldDB" id="A0A7S1UNC8"/>
<gene>
    <name evidence="2" type="ORF">GOCE00092_LOCUS2427</name>
</gene>